<gene>
    <name evidence="1" type="ORF">Trco_005271</name>
</gene>
<proteinExistence type="predicted"/>
<evidence type="ECO:0000313" key="2">
    <source>
        <dbReference type="Proteomes" id="UP000827724"/>
    </source>
</evidence>
<evidence type="ECO:0000313" key="1">
    <source>
        <dbReference type="EMBL" id="KAH6606118.1"/>
    </source>
</evidence>
<dbReference type="Proteomes" id="UP000827724">
    <property type="component" value="Unassembled WGS sequence"/>
</dbReference>
<keyword evidence="2" id="KW-1185">Reference proteome</keyword>
<sequence>MARAICSSCLVYAAQADEHGGSLLQLARGFRALRLNWCCVENQRDLQRERYPGYSLNGLCAASMPGRSPWVEDNNDRIALRCDFG</sequence>
<organism evidence="1 2">
    <name type="scientific">Trichoderma cornu-damae</name>
    <dbReference type="NCBI Taxonomy" id="654480"/>
    <lineage>
        <taxon>Eukaryota</taxon>
        <taxon>Fungi</taxon>
        <taxon>Dikarya</taxon>
        <taxon>Ascomycota</taxon>
        <taxon>Pezizomycotina</taxon>
        <taxon>Sordariomycetes</taxon>
        <taxon>Hypocreomycetidae</taxon>
        <taxon>Hypocreales</taxon>
        <taxon>Hypocreaceae</taxon>
        <taxon>Trichoderma</taxon>
    </lineage>
</organism>
<protein>
    <submittedName>
        <fullName evidence="1">Uncharacterized protein</fullName>
    </submittedName>
</protein>
<name>A0A9P8QNX5_9HYPO</name>
<reference evidence="1" key="1">
    <citation type="submission" date="2021-08" db="EMBL/GenBank/DDBJ databases">
        <title>Chromosome-Level Trichoderma cornu-damae using Hi-C Data.</title>
        <authorList>
            <person name="Kim C.S."/>
        </authorList>
    </citation>
    <scope>NUCLEOTIDE SEQUENCE</scope>
    <source>
        <strain evidence="1">KA19-0412C</strain>
    </source>
</reference>
<accession>A0A9P8QNX5</accession>
<dbReference type="AlphaFoldDB" id="A0A9P8QNX5"/>
<dbReference type="EMBL" id="JAIWOZ010000004">
    <property type="protein sequence ID" value="KAH6606118.1"/>
    <property type="molecule type" value="Genomic_DNA"/>
</dbReference>
<comment type="caution">
    <text evidence="1">The sequence shown here is derived from an EMBL/GenBank/DDBJ whole genome shotgun (WGS) entry which is preliminary data.</text>
</comment>